<feature type="non-terminal residue" evidence="2">
    <location>
        <position position="236"/>
    </location>
</feature>
<evidence type="ECO:0000256" key="1">
    <source>
        <dbReference type="SAM" id="MobiDB-lite"/>
    </source>
</evidence>
<organism evidence="2">
    <name type="scientific">uncultured Cytophagales bacterium</name>
    <dbReference type="NCBI Taxonomy" id="158755"/>
    <lineage>
        <taxon>Bacteria</taxon>
        <taxon>Pseudomonadati</taxon>
        <taxon>Bacteroidota</taxon>
        <taxon>Sphingobacteriia</taxon>
        <taxon>Sphingobacteriales</taxon>
        <taxon>environmental samples</taxon>
    </lineage>
</organism>
<feature type="compositionally biased region" description="Low complexity" evidence="1">
    <location>
        <begin position="153"/>
        <end position="166"/>
    </location>
</feature>
<sequence length="236" mass="25524">APHRVTGPAAFRARLDVLLHRPDQPPQGTGGGGVAAAELPLGHGAIPLPALQLRPGPRRNHPQPGPLLLPARRHAQRPPAVRDPARVGRPGHPDGGLAAARRDGVPGRAARTGAGLVQVGPPGQSRQRRRPLQLRTAERTGRRHRSGRHAPARHSAGAPSPAARRPPAGRRRPRRTRRAGRHRRRQASSLRRGRPEPRTRRNAPQSHPEPGKRIPAPAPGRHHQTHPQPLQRPGLV</sequence>
<feature type="non-terminal residue" evidence="2">
    <location>
        <position position="1"/>
    </location>
</feature>
<feature type="compositionally biased region" description="Basic residues" evidence="1">
    <location>
        <begin position="167"/>
        <end position="186"/>
    </location>
</feature>
<name>A0A6J4I8Z7_9SPHI</name>
<reference evidence="2" key="1">
    <citation type="submission" date="2020-02" db="EMBL/GenBank/DDBJ databases">
        <authorList>
            <person name="Meier V. D."/>
        </authorList>
    </citation>
    <scope>NUCLEOTIDE SEQUENCE</scope>
    <source>
        <strain evidence="2">AVDCRST_MAG56</strain>
    </source>
</reference>
<gene>
    <name evidence="2" type="ORF">AVDCRST_MAG56-1711</name>
</gene>
<accession>A0A6J4I8Z7</accession>
<dbReference type="AlphaFoldDB" id="A0A6J4I8Z7"/>
<feature type="region of interest" description="Disordered" evidence="1">
    <location>
        <begin position="48"/>
        <end position="236"/>
    </location>
</feature>
<feature type="compositionally biased region" description="Basic residues" evidence="1">
    <location>
        <begin position="141"/>
        <end position="152"/>
    </location>
</feature>
<protein>
    <submittedName>
        <fullName evidence="2">Uncharacterized protein</fullName>
    </submittedName>
</protein>
<evidence type="ECO:0000313" key="2">
    <source>
        <dbReference type="EMBL" id="CAA9245737.1"/>
    </source>
</evidence>
<proteinExistence type="predicted"/>
<dbReference type="EMBL" id="CADCTQ010000156">
    <property type="protein sequence ID" value="CAA9245737.1"/>
    <property type="molecule type" value="Genomic_DNA"/>
</dbReference>